<evidence type="ECO:0008006" key="6">
    <source>
        <dbReference type="Google" id="ProtNLM"/>
    </source>
</evidence>
<feature type="domain" description="DUF7913" evidence="2">
    <location>
        <begin position="46"/>
        <end position="164"/>
    </location>
</feature>
<sequence>VGREITPSALFPSQENIDWITHSLIAIFNTSPKVLKENKMLEMTEEVCPMEDALLALLDNLVGPVLPARFITDNPPLSHQQVVAKQVHAVVLLYNYYHRKKCPKLDFLGFESFCKLAVVLKPALLVHFKLTQMKNYMKLDDLENHLSPTEKSIMQACDISTALDASRKDPIVEGWPITKVAVFLIDLKKENCLLLDSVTQGVYSVIEKDVEASNQSLRSTMGKSQTCKRNKVIQKIPKVEPGTNSTDFQQLAYLAVLEATGVNQTDLTILEDHVVYSDSKEKAAVQFYIMQAKAVTENIIQFPIKDVIDSSLQGPLVRKISGNWTVTPVVEYFHLLPYGGILLNWMKSLHDSRQGKSPERTTIPRTLAENKIQVNFHAGGIREVNSHTTTATDLKSPKDEDAIGFSNASNEPGIKFEMDLTTKSNSSDCAIEKASFGNRISDISSGQNGIGCRAMVAYHSNGISDKGGNCYHTLATYQSTSQHLEKIQSVMASKHNLMTETALKLLRSRRNKLSLKLRDIEDEIAEYDRKMETIINGGEDDLQLVLESLIEGGNEESQRSAADHVRTNQRVEDTLDNKRKRLSEAILSTRNARQELDDICDANNWILPIYHINPAQGGYIANVSIQGAGFECSSEGEVHSSRGEARESAAALILVKLRMIATRSLDN</sequence>
<evidence type="ECO:0000259" key="3">
    <source>
        <dbReference type="Pfam" id="PF25502"/>
    </source>
</evidence>
<dbReference type="InterPro" id="IPR057235">
    <property type="entry name" value="DUF7913"/>
</dbReference>
<evidence type="ECO:0000259" key="2">
    <source>
        <dbReference type="Pfam" id="PF25500"/>
    </source>
</evidence>
<dbReference type="SUPFAM" id="SSF54768">
    <property type="entry name" value="dsRNA-binding domain-like"/>
    <property type="match status" value="1"/>
</dbReference>
<feature type="coiled-coil region" evidence="1">
    <location>
        <begin position="503"/>
        <end position="537"/>
    </location>
</feature>
<keyword evidence="1" id="KW-0175">Coiled coil</keyword>
<organism evidence="4 5">
    <name type="scientific">Cannabis sativa</name>
    <name type="common">Hemp</name>
    <name type="synonym">Marijuana</name>
    <dbReference type="NCBI Taxonomy" id="3483"/>
    <lineage>
        <taxon>Eukaryota</taxon>
        <taxon>Viridiplantae</taxon>
        <taxon>Streptophyta</taxon>
        <taxon>Embryophyta</taxon>
        <taxon>Tracheophyta</taxon>
        <taxon>Spermatophyta</taxon>
        <taxon>Magnoliopsida</taxon>
        <taxon>eudicotyledons</taxon>
        <taxon>Gunneridae</taxon>
        <taxon>Pentapetalae</taxon>
        <taxon>rosids</taxon>
        <taxon>fabids</taxon>
        <taxon>Rosales</taxon>
        <taxon>Cannabaceae</taxon>
        <taxon>Cannabis</taxon>
    </lineage>
</organism>
<feature type="non-terminal residue" evidence="4">
    <location>
        <position position="1"/>
    </location>
</feature>
<dbReference type="Pfam" id="PF25500">
    <property type="entry name" value="DUF7913"/>
    <property type="match status" value="1"/>
</dbReference>
<dbReference type="InterPro" id="IPR057237">
    <property type="entry name" value="DUF7915"/>
</dbReference>
<comment type="caution">
    <text evidence="4">The sequence shown here is derived from an EMBL/GenBank/DDBJ whole genome shotgun (WGS) entry which is preliminary data.</text>
</comment>
<dbReference type="Proteomes" id="UP000583929">
    <property type="component" value="Unassembled WGS sequence"/>
</dbReference>
<name>A0A7J6DMJ6_CANSA</name>
<evidence type="ECO:0000256" key="1">
    <source>
        <dbReference type="SAM" id="Coils"/>
    </source>
</evidence>
<dbReference type="EMBL" id="JAATIQ010000821">
    <property type="protein sequence ID" value="KAF4347302.1"/>
    <property type="molecule type" value="Genomic_DNA"/>
</dbReference>
<evidence type="ECO:0000313" key="4">
    <source>
        <dbReference type="EMBL" id="KAF4347302.1"/>
    </source>
</evidence>
<proteinExistence type="predicted"/>
<evidence type="ECO:0000313" key="5">
    <source>
        <dbReference type="Proteomes" id="UP000583929"/>
    </source>
</evidence>
<protein>
    <recommendedName>
        <fullName evidence="6">DRBM domain-containing protein</fullName>
    </recommendedName>
</protein>
<keyword evidence="5" id="KW-1185">Reference proteome</keyword>
<reference evidence="4 5" key="1">
    <citation type="journal article" date="2020" name="bioRxiv">
        <title>Sequence and annotation of 42 cannabis genomes reveals extensive copy number variation in cannabinoid synthesis and pathogen resistance genes.</title>
        <authorList>
            <person name="Mckernan K.J."/>
            <person name="Helbert Y."/>
            <person name="Kane L.T."/>
            <person name="Ebling H."/>
            <person name="Zhang L."/>
            <person name="Liu B."/>
            <person name="Eaton Z."/>
            <person name="Mclaughlin S."/>
            <person name="Kingan S."/>
            <person name="Baybayan P."/>
            <person name="Concepcion G."/>
            <person name="Jordan M."/>
            <person name="Riva A."/>
            <person name="Barbazuk W."/>
            <person name="Harkins T."/>
        </authorList>
    </citation>
    <scope>NUCLEOTIDE SEQUENCE [LARGE SCALE GENOMIC DNA]</scope>
    <source>
        <strain evidence="5">cv. Jamaican Lion 4</strain>
        <tissue evidence="4">Leaf</tissue>
    </source>
</reference>
<dbReference type="PANTHER" id="PTHR33913:SF1">
    <property type="entry name" value="DRBM DOMAIN-CONTAINING PROTEIN"/>
    <property type="match status" value="1"/>
</dbReference>
<gene>
    <name evidence="4" type="ORF">G4B88_025819</name>
</gene>
<accession>A0A7J6DMJ6</accession>
<feature type="domain" description="DUF7915" evidence="3">
    <location>
        <begin position="199"/>
        <end position="347"/>
    </location>
</feature>
<dbReference type="AlphaFoldDB" id="A0A7J6DMJ6"/>
<dbReference type="Pfam" id="PF25502">
    <property type="entry name" value="DUF7915"/>
    <property type="match status" value="1"/>
</dbReference>
<dbReference type="PANTHER" id="PTHR33913">
    <property type="entry name" value="ALEURONE LAYER MORPHOGENESIS PROTEIN"/>
    <property type="match status" value="1"/>
</dbReference>